<reference evidence="2 3" key="1">
    <citation type="journal article" date="2013" name="Genome Announc.">
        <title>Draft Genome Sequence of Cyclobacterium qasimii Strain M12-11BT, Isolated from Arctic Marine Sediment.</title>
        <authorList>
            <person name="Shivaji S."/>
            <person name="Ara S."/>
            <person name="Singh A."/>
            <person name="Kumar Pinnaka A."/>
        </authorList>
    </citation>
    <scope>NUCLEOTIDE SEQUENCE [LARGE SCALE GENOMIC DNA]</scope>
    <source>
        <strain evidence="2 3">M12-11B</strain>
    </source>
</reference>
<comment type="caution">
    <text evidence="2">The sequence shown here is derived from an EMBL/GenBank/DDBJ whole genome shotgun (WGS) entry which is preliminary data.</text>
</comment>
<keyword evidence="1" id="KW-0812">Transmembrane</keyword>
<accession>S7WXR9</accession>
<feature type="transmembrane region" description="Helical" evidence="1">
    <location>
        <begin position="6"/>
        <end position="28"/>
    </location>
</feature>
<sequence length="44" mass="5296">METVLKVMFSIQGLFWGTCLIILIYLIFRRISIKKTEDFEDRNN</sequence>
<organism evidence="2 3">
    <name type="scientific">Cyclobacterium qasimii M12-11B</name>
    <dbReference type="NCBI Taxonomy" id="641524"/>
    <lineage>
        <taxon>Bacteria</taxon>
        <taxon>Pseudomonadati</taxon>
        <taxon>Bacteroidota</taxon>
        <taxon>Cytophagia</taxon>
        <taxon>Cytophagales</taxon>
        <taxon>Cyclobacteriaceae</taxon>
        <taxon>Cyclobacterium</taxon>
    </lineage>
</organism>
<evidence type="ECO:0000313" key="3">
    <source>
        <dbReference type="Proteomes" id="UP000014974"/>
    </source>
</evidence>
<evidence type="ECO:0000256" key="1">
    <source>
        <dbReference type="SAM" id="Phobius"/>
    </source>
</evidence>
<dbReference type="EMBL" id="ATNM01000013">
    <property type="protein sequence ID" value="EPR71569.1"/>
    <property type="molecule type" value="Genomic_DNA"/>
</dbReference>
<evidence type="ECO:0000313" key="2">
    <source>
        <dbReference type="EMBL" id="EPR71569.1"/>
    </source>
</evidence>
<proteinExistence type="predicted"/>
<dbReference type="AlphaFoldDB" id="S7WXR9"/>
<keyword evidence="1" id="KW-0472">Membrane</keyword>
<protein>
    <submittedName>
        <fullName evidence="2">Uncharacterized protein</fullName>
    </submittedName>
</protein>
<dbReference type="Proteomes" id="UP000014974">
    <property type="component" value="Unassembled WGS sequence"/>
</dbReference>
<keyword evidence="1" id="KW-1133">Transmembrane helix</keyword>
<gene>
    <name evidence="2" type="ORF">ADICYQ_0237</name>
</gene>
<dbReference type="STRING" id="641524.ADICYQ_0237"/>
<name>S7WXR9_9BACT</name>